<evidence type="ECO:0000256" key="3">
    <source>
        <dbReference type="ARBA" id="ARBA00006171"/>
    </source>
</evidence>
<dbReference type="Gene3D" id="1.10.150.240">
    <property type="entry name" value="Putative phosphatase, domain 2"/>
    <property type="match status" value="1"/>
</dbReference>
<dbReference type="PANTHER" id="PTHR43434:SF1">
    <property type="entry name" value="PHOSPHOGLYCOLATE PHOSPHATASE"/>
    <property type="match status" value="1"/>
</dbReference>
<organism evidence="5">
    <name type="scientific">Candidatus Caldatribacterium californiense</name>
    <dbReference type="NCBI Taxonomy" id="1454726"/>
    <lineage>
        <taxon>Bacteria</taxon>
        <taxon>Pseudomonadati</taxon>
        <taxon>Atribacterota</taxon>
        <taxon>Atribacteria</taxon>
        <taxon>Atribacterales</taxon>
        <taxon>Candidatus Caldatribacteriaceae</taxon>
        <taxon>Candidatus Caldatribacterium</taxon>
    </lineage>
</organism>
<dbReference type="EC" id="3.1.3.18" evidence="4"/>
<dbReference type="PRINTS" id="PR00413">
    <property type="entry name" value="HADHALOGNASE"/>
</dbReference>
<dbReference type="NCBIfam" id="TIGR01549">
    <property type="entry name" value="HAD-SF-IA-v1"/>
    <property type="match status" value="1"/>
</dbReference>
<comment type="caution">
    <text evidence="5">The sequence shown here is derived from an EMBL/GenBank/DDBJ whole genome shotgun (WGS) entry which is preliminary data.</text>
</comment>
<dbReference type="NCBIfam" id="TIGR01509">
    <property type="entry name" value="HAD-SF-IA-v3"/>
    <property type="match status" value="1"/>
</dbReference>
<dbReference type="GO" id="GO:0008967">
    <property type="term" value="F:phosphoglycolate phosphatase activity"/>
    <property type="evidence" value="ECO:0007669"/>
    <property type="project" value="UniProtKB-EC"/>
</dbReference>
<dbReference type="Pfam" id="PF13419">
    <property type="entry name" value="HAD_2"/>
    <property type="match status" value="1"/>
</dbReference>
<dbReference type="SFLD" id="SFLDS00003">
    <property type="entry name" value="Haloacid_Dehalogenase"/>
    <property type="match status" value="1"/>
</dbReference>
<comment type="similarity">
    <text evidence="3">Belongs to the HAD-like hydrolase superfamily. CbbY/CbbZ/Gph/YieH family.</text>
</comment>
<dbReference type="InterPro" id="IPR023214">
    <property type="entry name" value="HAD_sf"/>
</dbReference>
<dbReference type="AlphaFoldDB" id="A0A7V3YI38"/>
<accession>A0A7V3YI38</accession>
<dbReference type="Gene3D" id="3.40.50.1000">
    <property type="entry name" value="HAD superfamily/HAD-like"/>
    <property type="match status" value="1"/>
</dbReference>
<dbReference type="PANTHER" id="PTHR43434">
    <property type="entry name" value="PHOSPHOGLYCOLATE PHOSPHATASE"/>
    <property type="match status" value="1"/>
</dbReference>
<keyword evidence="5" id="KW-0378">Hydrolase</keyword>
<reference evidence="5" key="1">
    <citation type="journal article" date="2020" name="mSystems">
        <title>Genome- and Community-Level Interaction Insights into Carbon Utilization and Element Cycling Functions of Hydrothermarchaeota in Hydrothermal Sediment.</title>
        <authorList>
            <person name="Zhou Z."/>
            <person name="Liu Y."/>
            <person name="Xu W."/>
            <person name="Pan J."/>
            <person name="Luo Z.H."/>
            <person name="Li M."/>
        </authorList>
    </citation>
    <scope>NUCLEOTIDE SEQUENCE [LARGE SCALE GENOMIC DNA]</scope>
    <source>
        <strain evidence="5">SpSt-747</strain>
    </source>
</reference>
<dbReference type="InterPro" id="IPR041492">
    <property type="entry name" value="HAD_2"/>
</dbReference>
<dbReference type="InterPro" id="IPR023198">
    <property type="entry name" value="PGP-like_dom2"/>
</dbReference>
<proteinExistence type="inferred from homology"/>
<dbReference type="GO" id="GO:0006281">
    <property type="term" value="P:DNA repair"/>
    <property type="evidence" value="ECO:0007669"/>
    <property type="project" value="TreeGrafter"/>
</dbReference>
<evidence type="ECO:0000256" key="1">
    <source>
        <dbReference type="ARBA" id="ARBA00000830"/>
    </source>
</evidence>
<dbReference type="InterPro" id="IPR006439">
    <property type="entry name" value="HAD-SF_hydro_IA"/>
</dbReference>
<sequence>MTRAVIFDIDGTITDTNPLLLEAIQRAYKEFTGEEKPKEYFVFTLGIPSPETVRKLGIPEDSSQDFVRRWQDLIKEAMPRVRLFPGMREVLETLQEAGIPMAIVTAKVRSEMSYQFDHLGLNHFFRVIICAEDAPRPKPYPDPLLLACKKLSVAPQEALFLGDSVYDITAARLAGVPFALALWGALERERVLGMHPDFVLSSPRDLLKILRKGLRERAKALL</sequence>
<evidence type="ECO:0000256" key="4">
    <source>
        <dbReference type="ARBA" id="ARBA00013078"/>
    </source>
</evidence>
<comment type="catalytic activity">
    <reaction evidence="1">
        <text>2-phosphoglycolate + H2O = glycolate + phosphate</text>
        <dbReference type="Rhea" id="RHEA:14369"/>
        <dbReference type="ChEBI" id="CHEBI:15377"/>
        <dbReference type="ChEBI" id="CHEBI:29805"/>
        <dbReference type="ChEBI" id="CHEBI:43474"/>
        <dbReference type="ChEBI" id="CHEBI:58033"/>
        <dbReference type="EC" id="3.1.3.18"/>
    </reaction>
</comment>
<name>A0A7V3YI38_9BACT</name>
<comment type="pathway">
    <text evidence="2">Organic acid metabolism; glycolate biosynthesis; glycolate from 2-phosphoglycolate: step 1/1.</text>
</comment>
<evidence type="ECO:0000256" key="2">
    <source>
        <dbReference type="ARBA" id="ARBA00004818"/>
    </source>
</evidence>
<gene>
    <name evidence="5" type="ORF">ENV30_09380</name>
</gene>
<dbReference type="InterPro" id="IPR036412">
    <property type="entry name" value="HAD-like_sf"/>
</dbReference>
<dbReference type="FunFam" id="3.40.50.1000:FF:000022">
    <property type="entry name" value="Phosphoglycolate phosphatase"/>
    <property type="match status" value="1"/>
</dbReference>
<protein>
    <recommendedName>
        <fullName evidence="4">phosphoglycolate phosphatase</fullName>
        <ecNumber evidence="4">3.1.3.18</ecNumber>
    </recommendedName>
</protein>
<dbReference type="SFLD" id="SFLDG01129">
    <property type="entry name" value="C1.5:_HAD__Beta-PGM__Phosphata"/>
    <property type="match status" value="1"/>
</dbReference>
<evidence type="ECO:0000313" key="5">
    <source>
        <dbReference type="EMBL" id="HGI31495.1"/>
    </source>
</evidence>
<dbReference type="SUPFAM" id="SSF56784">
    <property type="entry name" value="HAD-like"/>
    <property type="match status" value="1"/>
</dbReference>
<dbReference type="InterPro" id="IPR050155">
    <property type="entry name" value="HAD-like_hydrolase_sf"/>
</dbReference>
<dbReference type="EMBL" id="DTFV01000133">
    <property type="protein sequence ID" value="HGI31495.1"/>
    <property type="molecule type" value="Genomic_DNA"/>
</dbReference>
<dbReference type="SFLD" id="SFLDG01135">
    <property type="entry name" value="C1.5.6:_HAD__Beta-PGM__Phospha"/>
    <property type="match status" value="1"/>
</dbReference>